<gene>
    <name evidence="4" type="ORF">Ddye_018625</name>
</gene>
<dbReference type="AlphaFoldDB" id="A0AAD9X1L0"/>
<evidence type="ECO:0000256" key="3">
    <source>
        <dbReference type="PROSITE-ProRule" id="PRU00708"/>
    </source>
</evidence>
<dbReference type="Pfam" id="PF13041">
    <property type="entry name" value="PPR_2"/>
    <property type="match status" value="1"/>
</dbReference>
<accession>A0AAD9X1L0</accession>
<feature type="repeat" description="PPR" evidence="3">
    <location>
        <begin position="79"/>
        <end position="113"/>
    </location>
</feature>
<dbReference type="EMBL" id="JANJYI010000005">
    <property type="protein sequence ID" value="KAK2651136.1"/>
    <property type="molecule type" value="Genomic_DNA"/>
</dbReference>
<keyword evidence="5" id="KW-1185">Reference proteome</keyword>
<sequence>MVSKDQILPDALTYNVLIDGFCRGGKVDKAMKIMEFMRNNGCSPNVFNYTTLMNGLCKEGLEEVNEFFDGMKTFPLKPDAVGYTTLINCLCRAGRTNEAMELLKEMKETGCKADIVV</sequence>
<dbReference type="NCBIfam" id="TIGR00756">
    <property type="entry name" value="PPR"/>
    <property type="match status" value="2"/>
</dbReference>
<dbReference type="Proteomes" id="UP001280121">
    <property type="component" value="Unassembled WGS sequence"/>
</dbReference>
<dbReference type="InterPro" id="IPR011990">
    <property type="entry name" value="TPR-like_helical_dom_sf"/>
</dbReference>
<reference evidence="4" key="1">
    <citation type="journal article" date="2023" name="Plant J.">
        <title>Genome sequences and population genomics provide insights into the demographic history, inbreeding, and mutation load of two 'living fossil' tree species of Dipteronia.</title>
        <authorList>
            <person name="Feng Y."/>
            <person name="Comes H.P."/>
            <person name="Chen J."/>
            <person name="Zhu S."/>
            <person name="Lu R."/>
            <person name="Zhang X."/>
            <person name="Li P."/>
            <person name="Qiu J."/>
            <person name="Olsen K.M."/>
            <person name="Qiu Y."/>
        </authorList>
    </citation>
    <scope>NUCLEOTIDE SEQUENCE</scope>
    <source>
        <strain evidence="4">KIB01</strain>
    </source>
</reference>
<dbReference type="Pfam" id="PF12854">
    <property type="entry name" value="PPR_1"/>
    <property type="match status" value="1"/>
</dbReference>
<dbReference type="PANTHER" id="PTHR47941">
    <property type="entry name" value="PENTATRICOPEPTIDE REPEAT-CONTAINING PROTEIN 3, MITOCHONDRIAL"/>
    <property type="match status" value="1"/>
</dbReference>
<comment type="similarity">
    <text evidence="1">Belongs to the PPR family. P subfamily.</text>
</comment>
<dbReference type="InterPro" id="IPR002885">
    <property type="entry name" value="PPR_rpt"/>
</dbReference>
<feature type="repeat" description="PPR" evidence="3">
    <location>
        <begin position="10"/>
        <end position="44"/>
    </location>
</feature>
<dbReference type="Gene3D" id="1.25.40.10">
    <property type="entry name" value="Tetratricopeptide repeat domain"/>
    <property type="match status" value="2"/>
</dbReference>
<evidence type="ECO:0008006" key="6">
    <source>
        <dbReference type="Google" id="ProtNLM"/>
    </source>
</evidence>
<evidence type="ECO:0000313" key="4">
    <source>
        <dbReference type="EMBL" id="KAK2651136.1"/>
    </source>
</evidence>
<protein>
    <recommendedName>
        <fullName evidence="6">Pentatricopeptide repeat-containing protein</fullName>
    </recommendedName>
</protein>
<evidence type="ECO:0000313" key="5">
    <source>
        <dbReference type="Proteomes" id="UP001280121"/>
    </source>
</evidence>
<evidence type="ECO:0000256" key="1">
    <source>
        <dbReference type="ARBA" id="ARBA00007626"/>
    </source>
</evidence>
<evidence type="ECO:0000256" key="2">
    <source>
        <dbReference type="ARBA" id="ARBA00022737"/>
    </source>
</evidence>
<comment type="caution">
    <text evidence="4">The sequence shown here is derived from an EMBL/GenBank/DDBJ whole genome shotgun (WGS) entry which is preliminary data.</text>
</comment>
<organism evidence="4 5">
    <name type="scientific">Dipteronia dyeriana</name>
    <dbReference type="NCBI Taxonomy" id="168575"/>
    <lineage>
        <taxon>Eukaryota</taxon>
        <taxon>Viridiplantae</taxon>
        <taxon>Streptophyta</taxon>
        <taxon>Embryophyta</taxon>
        <taxon>Tracheophyta</taxon>
        <taxon>Spermatophyta</taxon>
        <taxon>Magnoliopsida</taxon>
        <taxon>eudicotyledons</taxon>
        <taxon>Gunneridae</taxon>
        <taxon>Pentapetalae</taxon>
        <taxon>rosids</taxon>
        <taxon>malvids</taxon>
        <taxon>Sapindales</taxon>
        <taxon>Sapindaceae</taxon>
        <taxon>Hippocastanoideae</taxon>
        <taxon>Acereae</taxon>
        <taxon>Dipteronia</taxon>
    </lineage>
</organism>
<name>A0AAD9X1L0_9ROSI</name>
<keyword evidence="2" id="KW-0677">Repeat</keyword>
<proteinExistence type="inferred from homology"/>
<dbReference type="PROSITE" id="PS51375">
    <property type="entry name" value="PPR"/>
    <property type="match status" value="2"/>
</dbReference>